<feature type="region of interest" description="Disordered" evidence="1">
    <location>
        <begin position="23"/>
        <end position="42"/>
    </location>
</feature>
<dbReference type="Proteomes" id="UP000553632">
    <property type="component" value="Unassembled WGS sequence"/>
</dbReference>
<organism evidence="3 4">
    <name type="scientific">Perkinsus olseni</name>
    <name type="common">Perkinsus atlanticus</name>
    <dbReference type="NCBI Taxonomy" id="32597"/>
    <lineage>
        <taxon>Eukaryota</taxon>
        <taxon>Sar</taxon>
        <taxon>Alveolata</taxon>
        <taxon>Perkinsozoa</taxon>
        <taxon>Perkinsea</taxon>
        <taxon>Perkinsida</taxon>
        <taxon>Perkinsidae</taxon>
        <taxon>Perkinsus</taxon>
    </lineage>
</organism>
<dbReference type="EMBL" id="JABANO010004259">
    <property type="protein sequence ID" value="KAF4755477.1"/>
    <property type="molecule type" value="Genomic_DNA"/>
</dbReference>
<proteinExistence type="predicted"/>
<evidence type="ECO:0000256" key="2">
    <source>
        <dbReference type="SAM" id="SignalP"/>
    </source>
</evidence>
<sequence length="120" mass="13669">MLFRFIILPVLLLVVATATGVEKTSARHREIDDDDDDDVEGRKKTLSDAEIHDAILAHMRAIQAPFERLKKAYLANRVHRARELVDGPEIKTDRMSLSRRTANIRERLRGARASRLARLG</sequence>
<gene>
    <name evidence="3" type="ORF">FOZ63_007175</name>
</gene>
<protein>
    <submittedName>
        <fullName evidence="3">Uncharacterized protein</fullName>
    </submittedName>
</protein>
<evidence type="ECO:0000256" key="1">
    <source>
        <dbReference type="SAM" id="MobiDB-lite"/>
    </source>
</evidence>
<feature type="chain" id="PRO_5029505861" evidence="2">
    <location>
        <begin position="19"/>
        <end position="120"/>
    </location>
</feature>
<evidence type="ECO:0000313" key="3">
    <source>
        <dbReference type="EMBL" id="KAF4755477.1"/>
    </source>
</evidence>
<keyword evidence="4" id="KW-1185">Reference proteome</keyword>
<dbReference type="AlphaFoldDB" id="A0A7J6UE35"/>
<reference evidence="3 4" key="1">
    <citation type="submission" date="2020-04" db="EMBL/GenBank/DDBJ databases">
        <title>Perkinsus olseni comparative genomics.</title>
        <authorList>
            <person name="Bogema D.R."/>
        </authorList>
    </citation>
    <scope>NUCLEOTIDE SEQUENCE [LARGE SCALE GENOMIC DNA]</scope>
    <source>
        <strain evidence="3 4">ATCC PRA-207</strain>
    </source>
</reference>
<comment type="caution">
    <text evidence="3">The sequence shown here is derived from an EMBL/GenBank/DDBJ whole genome shotgun (WGS) entry which is preliminary data.</text>
</comment>
<keyword evidence="2" id="KW-0732">Signal</keyword>
<accession>A0A7J6UE35</accession>
<feature type="signal peptide" evidence="2">
    <location>
        <begin position="1"/>
        <end position="18"/>
    </location>
</feature>
<evidence type="ECO:0000313" key="4">
    <source>
        <dbReference type="Proteomes" id="UP000553632"/>
    </source>
</evidence>
<name>A0A7J6UE35_PEROL</name>